<comment type="caution">
    <text evidence="1">The sequence shown here is derived from an EMBL/GenBank/DDBJ whole genome shotgun (WGS) entry which is preliminary data.</text>
</comment>
<evidence type="ECO:0000313" key="2">
    <source>
        <dbReference type="Proteomes" id="UP000077628"/>
    </source>
</evidence>
<proteinExistence type="predicted"/>
<gene>
    <name evidence="1" type="ORF">A1355_02045</name>
</gene>
<dbReference type="AlphaFoldDB" id="A0A177NWP2"/>
<reference evidence="2" key="1">
    <citation type="submission" date="2016-03" db="EMBL/GenBank/DDBJ databases">
        <authorList>
            <person name="Heylen K."/>
            <person name="De Vos P."/>
            <person name="Vekeman B."/>
        </authorList>
    </citation>
    <scope>NUCLEOTIDE SEQUENCE [LARGE SCALE GENOMIC DNA]</scope>
    <source>
        <strain evidence="2">R-45383</strain>
    </source>
</reference>
<dbReference type="RefSeq" id="WP_064026368.1">
    <property type="nucleotide sequence ID" value="NZ_LUUK01000078.1"/>
</dbReference>
<organism evidence="1 2">
    <name type="scientific">Methylomonas koyamae</name>
    <dbReference type="NCBI Taxonomy" id="702114"/>
    <lineage>
        <taxon>Bacteria</taxon>
        <taxon>Pseudomonadati</taxon>
        <taxon>Pseudomonadota</taxon>
        <taxon>Gammaproteobacteria</taxon>
        <taxon>Methylococcales</taxon>
        <taxon>Methylococcaceae</taxon>
        <taxon>Methylomonas</taxon>
    </lineage>
</organism>
<sequence length="148" mass="16799">MEKLEFGVSDDDRKNLLHFVETLQKLLGDLIGADQYFLPKFRDDYKRAWRELDPHFYALKDAIQRADTNALLTHGLLGSPLHLKLKVINHFTEEFMLYGIELVGGHKILEKLLGAVNRLLATVVDTVGTGSPIHTFNELLISIIQDDS</sequence>
<evidence type="ECO:0000313" key="1">
    <source>
        <dbReference type="EMBL" id="OAI22415.1"/>
    </source>
</evidence>
<protein>
    <submittedName>
        <fullName evidence="1">Uncharacterized protein</fullName>
    </submittedName>
</protein>
<dbReference type="Proteomes" id="UP000077628">
    <property type="component" value="Unassembled WGS sequence"/>
</dbReference>
<name>A0A177NWP2_9GAMM</name>
<keyword evidence="2" id="KW-1185">Reference proteome</keyword>
<dbReference type="EMBL" id="LUUK01000078">
    <property type="protein sequence ID" value="OAI22415.1"/>
    <property type="molecule type" value="Genomic_DNA"/>
</dbReference>
<accession>A0A177NWP2</accession>
<dbReference type="OrthoDB" id="5573278at2"/>